<dbReference type="InterPro" id="IPR050723">
    <property type="entry name" value="CFA/CMAS"/>
</dbReference>
<keyword evidence="3 8" id="KW-0808">Transferase</keyword>
<protein>
    <submittedName>
        <fullName evidence="8">Class I SAM-dependent methyltransferase</fullName>
    </submittedName>
</protein>
<keyword evidence="4" id="KW-0949">S-adenosyl-L-methionine</keyword>
<dbReference type="Pfam" id="PF25371">
    <property type="entry name" value="DUF7884"/>
    <property type="match status" value="1"/>
</dbReference>
<dbReference type="CDD" id="cd02440">
    <property type="entry name" value="AdoMet_MTases"/>
    <property type="match status" value="1"/>
</dbReference>
<dbReference type="Pfam" id="PF02353">
    <property type="entry name" value="CMAS"/>
    <property type="match status" value="1"/>
</dbReference>
<proteinExistence type="inferred from homology"/>
<gene>
    <name evidence="8" type="ORF">EES38_16980</name>
</gene>
<reference evidence="8 9" key="1">
    <citation type="submission" date="2018-11" db="EMBL/GenBank/DDBJ databases">
        <title>Vibrio LJC006 sp. nov., isolated from seawater during the bloom of the enteromorpha.</title>
        <authorList>
            <person name="Liang J."/>
        </authorList>
    </citation>
    <scope>NUCLEOTIDE SEQUENCE [LARGE SCALE GENOMIC DNA]</scope>
    <source>
        <strain evidence="8 9">LJC006</strain>
    </source>
</reference>
<dbReference type="InterPro" id="IPR029063">
    <property type="entry name" value="SAM-dependent_MTases_sf"/>
</dbReference>
<keyword evidence="2 8" id="KW-0489">Methyltransferase</keyword>
<evidence type="ECO:0000256" key="3">
    <source>
        <dbReference type="ARBA" id="ARBA00022679"/>
    </source>
</evidence>
<accession>A0A3N9TY00</accession>
<feature type="domain" description="DUF7884" evidence="7">
    <location>
        <begin position="14"/>
        <end position="85"/>
    </location>
</feature>
<feature type="active site" evidence="6">
    <location>
        <position position="361"/>
    </location>
</feature>
<dbReference type="GO" id="GO:0008168">
    <property type="term" value="F:methyltransferase activity"/>
    <property type="evidence" value="ECO:0007669"/>
    <property type="project" value="UniProtKB-KW"/>
</dbReference>
<evidence type="ECO:0000256" key="5">
    <source>
        <dbReference type="ARBA" id="ARBA00023098"/>
    </source>
</evidence>
<sequence>MLFERKLEKIIDDLSSHYSVPMSLRLWNGKLVKFSDEEKIVVDIPNMSSLKHFINPTLDKLGEAYVEGKLDVQGKVTDVINVATQLVQEGQTVKHGSSRRHKHTKQVDKNSISYHYDVSNEFYSQWLDKNMVYSCGYFRDENDSLDLAQEQKLDHILNKINLQPGQTLLDVGCGWGALVIRAAQKYGAICTGITLSEEQLKEAEKRIKALGLEDRCKVKLVDYRDMEGSFDRITSVGMFEHVGLDNLPTYFRKLNSLLADDGVIMNHGITTSDPNSGSAPAGAGEFIDRYVFPNGELPHISLVLFEMANAGLEATDIENLRVHYAKTLDHWAERFEEKSEVLQSMVDDKHFRIWRVYLAGCAHAFYQNWVALHQVVATKAGKQVLPLTREYMYK</sequence>
<dbReference type="PANTHER" id="PTHR43667:SF1">
    <property type="entry name" value="CYCLOPROPANE-FATTY-ACYL-PHOSPHOLIPID SYNTHASE"/>
    <property type="match status" value="1"/>
</dbReference>
<dbReference type="SUPFAM" id="SSF53335">
    <property type="entry name" value="S-adenosyl-L-methionine-dependent methyltransferases"/>
    <property type="match status" value="1"/>
</dbReference>
<evidence type="ECO:0000259" key="7">
    <source>
        <dbReference type="Pfam" id="PF25371"/>
    </source>
</evidence>
<keyword evidence="9" id="KW-1185">Reference proteome</keyword>
<dbReference type="OrthoDB" id="9782855at2"/>
<keyword evidence="5" id="KW-0443">Lipid metabolism</keyword>
<evidence type="ECO:0000256" key="6">
    <source>
        <dbReference type="PIRSR" id="PIRSR003085-1"/>
    </source>
</evidence>
<dbReference type="PIRSF" id="PIRSF003085">
    <property type="entry name" value="CMAS"/>
    <property type="match status" value="1"/>
</dbReference>
<dbReference type="GO" id="GO:0032259">
    <property type="term" value="P:methylation"/>
    <property type="evidence" value="ECO:0007669"/>
    <property type="project" value="UniProtKB-KW"/>
</dbReference>
<comment type="caution">
    <text evidence="8">The sequence shown here is derived from an EMBL/GenBank/DDBJ whole genome shotgun (WGS) entry which is preliminary data.</text>
</comment>
<dbReference type="EMBL" id="RJVQ01000009">
    <property type="protein sequence ID" value="RQW61802.1"/>
    <property type="molecule type" value="Genomic_DNA"/>
</dbReference>
<organism evidence="8 9">
    <name type="scientific">Vibrio viridaestus</name>
    <dbReference type="NCBI Taxonomy" id="2487322"/>
    <lineage>
        <taxon>Bacteria</taxon>
        <taxon>Pseudomonadati</taxon>
        <taxon>Pseudomonadota</taxon>
        <taxon>Gammaproteobacteria</taxon>
        <taxon>Vibrionales</taxon>
        <taxon>Vibrionaceae</taxon>
        <taxon>Vibrio</taxon>
    </lineage>
</organism>
<evidence type="ECO:0000256" key="2">
    <source>
        <dbReference type="ARBA" id="ARBA00022603"/>
    </source>
</evidence>
<dbReference type="AlphaFoldDB" id="A0A3N9TY00"/>
<dbReference type="InterPro" id="IPR003333">
    <property type="entry name" value="CMAS"/>
</dbReference>
<dbReference type="Gene3D" id="3.40.50.150">
    <property type="entry name" value="Vaccinia Virus protein VP39"/>
    <property type="match status" value="1"/>
</dbReference>
<evidence type="ECO:0000256" key="1">
    <source>
        <dbReference type="ARBA" id="ARBA00010815"/>
    </source>
</evidence>
<evidence type="ECO:0000313" key="9">
    <source>
        <dbReference type="Proteomes" id="UP000281112"/>
    </source>
</evidence>
<dbReference type="InterPro" id="IPR057206">
    <property type="entry name" value="DUF7884"/>
</dbReference>
<evidence type="ECO:0000256" key="4">
    <source>
        <dbReference type="ARBA" id="ARBA00022691"/>
    </source>
</evidence>
<evidence type="ECO:0000313" key="8">
    <source>
        <dbReference type="EMBL" id="RQW61802.1"/>
    </source>
</evidence>
<dbReference type="PANTHER" id="PTHR43667">
    <property type="entry name" value="CYCLOPROPANE-FATTY-ACYL-PHOSPHOLIPID SYNTHASE"/>
    <property type="match status" value="1"/>
</dbReference>
<dbReference type="RefSeq" id="WP_124938402.1">
    <property type="nucleotide sequence ID" value="NZ_RJVQ01000009.1"/>
</dbReference>
<dbReference type="Proteomes" id="UP000281112">
    <property type="component" value="Unassembled WGS sequence"/>
</dbReference>
<comment type="similarity">
    <text evidence="1">Belongs to the CFA/CMAS family.</text>
</comment>
<dbReference type="GO" id="GO:0008610">
    <property type="term" value="P:lipid biosynthetic process"/>
    <property type="evidence" value="ECO:0007669"/>
    <property type="project" value="InterPro"/>
</dbReference>
<name>A0A3N9TY00_9VIBR</name>